<comment type="function">
    <text evidence="5">RNA-binding component of the eukaryotic translation initiation factor 3 (eIF-3) complex, which is required for several steps in the initiation of protein synthesis. The eIF-3 complex associates with the 40S ribosome and facilitates the recruitment of eIF-1, eIF-1A, eIF-2:GTP:methionyl-tRNAi and eIF-5 to form the 43S pre-initiation complex (43S PIC). The eIF-3 complex stimulates mRNA recruitment to the 43S PIC and scanning of the mRNA for AUG recognition. The eIF-3 complex is also required for disassembly and recycling of post-termination ribosomal complexes and subsequently prevents premature joining of the 40S and 60S ribosomal subunits prior to initiation. The eIF-3 complex specifically targets and initiates translation of a subset of mRNAs involved in cell proliferation, including cell cycling, differentiation and apoptosis, and uses different modes of RNA stem-loop binding to exert either translational activation or repression. This subunit can bind 18S rRNA.</text>
</comment>
<dbReference type="Gene3D" id="3.30.70.330">
    <property type="match status" value="1"/>
</dbReference>
<dbReference type="Ensembl" id="ENSSSCT00055059030.1">
    <property type="protein sequence ID" value="ENSSSCP00055047284.1"/>
    <property type="gene ID" value="ENSSSCG00055029661.1"/>
</dbReference>
<dbReference type="GO" id="GO:0033290">
    <property type="term" value="C:eukaryotic 48S preinitiation complex"/>
    <property type="evidence" value="ECO:0007669"/>
    <property type="project" value="UniProtKB-UniRule"/>
</dbReference>
<evidence type="ECO:0000256" key="1">
    <source>
        <dbReference type="ARBA" id="ARBA00022490"/>
    </source>
</evidence>
<dbReference type="GO" id="GO:0005634">
    <property type="term" value="C:nucleus"/>
    <property type="evidence" value="ECO:0007669"/>
    <property type="project" value="UniProtKB-SubCell"/>
</dbReference>
<dbReference type="GO" id="GO:0048471">
    <property type="term" value="C:perinuclear region of cytoplasm"/>
    <property type="evidence" value="ECO:0007669"/>
    <property type="project" value="UniProtKB-SubCell"/>
</dbReference>
<proteinExistence type="inferred from homology"/>
<dbReference type="SMART" id="SM00360">
    <property type="entry name" value="RRM"/>
    <property type="match status" value="1"/>
</dbReference>
<dbReference type="Proteomes" id="UP000694722">
    <property type="component" value="Unplaced"/>
</dbReference>
<evidence type="ECO:0000256" key="2">
    <source>
        <dbReference type="ARBA" id="ARBA00022540"/>
    </source>
</evidence>
<dbReference type="HAMAP" id="MF_03006">
    <property type="entry name" value="eIF3g"/>
    <property type="match status" value="1"/>
</dbReference>
<comment type="caution">
    <text evidence="5">Lacks conserved residue(s) required for the propagation of feature annotation.</text>
</comment>
<keyword evidence="2 5" id="KW-0396">Initiation factor</keyword>
<dbReference type="PANTHER" id="PTHR10352">
    <property type="entry name" value="EUKARYOTIC TRANSLATION INITIATION FACTOR 3 SUBUNIT G"/>
    <property type="match status" value="1"/>
</dbReference>
<evidence type="ECO:0000313" key="11">
    <source>
        <dbReference type="Proteomes" id="UP000694727"/>
    </source>
</evidence>
<feature type="domain" description="RRM" evidence="8">
    <location>
        <begin position="239"/>
        <end position="280"/>
    </location>
</feature>
<dbReference type="InterPro" id="IPR012677">
    <property type="entry name" value="Nucleotide-bd_a/b_plait_sf"/>
</dbReference>
<dbReference type="CDD" id="cd12933">
    <property type="entry name" value="eIF3G"/>
    <property type="match status" value="1"/>
</dbReference>
<dbReference type="GO" id="GO:0016282">
    <property type="term" value="C:eukaryotic 43S preinitiation complex"/>
    <property type="evidence" value="ECO:0007669"/>
    <property type="project" value="UniProtKB-UniRule"/>
</dbReference>
<organism evidence="9 11">
    <name type="scientific">Sus scrofa</name>
    <name type="common">Pig</name>
    <dbReference type="NCBI Taxonomy" id="9823"/>
    <lineage>
        <taxon>Eukaryota</taxon>
        <taxon>Metazoa</taxon>
        <taxon>Chordata</taxon>
        <taxon>Craniata</taxon>
        <taxon>Vertebrata</taxon>
        <taxon>Euteleostomi</taxon>
        <taxon>Mammalia</taxon>
        <taxon>Eutheria</taxon>
        <taxon>Laurasiatheria</taxon>
        <taxon>Artiodactyla</taxon>
        <taxon>Suina</taxon>
        <taxon>Suidae</taxon>
        <taxon>Sus</taxon>
    </lineage>
</organism>
<dbReference type="Ensembl" id="ENSSSCT00065043543.1">
    <property type="protein sequence ID" value="ENSSSCP00065018520.1"/>
    <property type="gene ID" value="ENSSSCG00065032131.1"/>
</dbReference>
<dbReference type="Proteomes" id="UP000694728">
    <property type="component" value="Unplaced"/>
</dbReference>
<feature type="region of interest" description="Disordered" evidence="7">
    <location>
        <begin position="209"/>
        <end position="233"/>
    </location>
</feature>
<comment type="PTM">
    <text evidence="5">Phosphorylated. Phosphorylation is enhanced upon serum stimulation.</text>
</comment>
<feature type="region of interest" description="Disordered" evidence="7">
    <location>
        <begin position="1"/>
        <end position="56"/>
    </location>
</feature>
<keyword evidence="5" id="KW-0597">Phosphoprotein</keyword>
<dbReference type="Ensembl" id="ENSSSCT00025070800.1">
    <property type="protein sequence ID" value="ENSSSCP00025030601.1"/>
    <property type="gene ID" value="ENSSSCG00025051803.1"/>
</dbReference>
<dbReference type="InterPro" id="IPR000504">
    <property type="entry name" value="RRM_dom"/>
</dbReference>
<comment type="subunit">
    <text evidence="5">Component of the eukaryotic translation initiation factor 3 (eIF-3) complex, which is composed of 13 subunits: EIF3A, EIF3B, EIF3C, EIF3D, EIF3E, EIF3F, EIF3G, EIF3H, EIF3I, EIF3J, EIF3K, EIF3L and EIF3M. The eIF-3 complex appears to include 3 stable modules: module A is composed of EIF3A, EIF3B, EIF3G and EIF3I; module B is composed of EIF3F, EIF3H, and EIF3M; and module C is composed of EIF3C, EIF3D, EIF3E, EIF3K and EIF3L. EIF3C of module C binds EIF3B of module A and EIF3H of module B, thereby linking the three modules. EIF3J is a labile subunit that binds to the eIF-3 complex via EIF3B. The eIF-3 complex interacts with RPS6KB1 under conditions of nutrient depletion. Mitogenic stimulation leads to binding and activation of a complex composed of FRAP1 and RAPTOR, leading to phosphorylation and release of RPS6KB1 and binding of EIF4B to eIF-3. Interacts (via C-terminus) with AIFM1 (via N-terminus).</text>
</comment>
<evidence type="ECO:0000256" key="5">
    <source>
        <dbReference type="HAMAP-Rule" id="MF_03006"/>
    </source>
</evidence>
<keyword evidence="3 6" id="KW-0694">RNA-binding</keyword>
<evidence type="ECO:0000256" key="6">
    <source>
        <dbReference type="PROSITE-ProRule" id="PRU00176"/>
    </source>
</evidence>
<protein>
    <recommendedName>
        <fullName evidence="5">Eukaryotic translation initiation factor 3 subunit G</fullName>
        <shortName evidence="5">eIF3g</shortName>
    </recommendedName>
    <alternativeName>
        <fullName evidence="5">Eukaryotic translation initiation factor 3 RNA-binding subunit</fullName>
        <shortName evidence="5">eIF-3 RNA-binding subunit</shortName>
    </alternativeName>
    <alternativeName>
        <fullName evidence="5">Eukaryotic translation initiation factor 3 subunit 4</fullName>
    </alternativeName>
    <alternativeName>
        <fullName evidence="5">eIF-3-delta</fullName>
    </alternativeName>
    <alternativeName>
        <fullName evidence="5">eIF3 p42</fullName>
    </alternativeName>
    <alternativeName>
        <fullName evidence="5">eIF3 p44</fullName>
    </alternativeName>
</protein>
<dbReference type="GO" id="GO:0001732">
    <property type="term" value="P:formation of cytoplasmic translation initiation complex"/>
    <property type="evidence" value="ECO:0007669"/>
    <property type="project" value="UniProtKB-UniRule"/>
</dbReference>
<dbReference type="Proteomes" id="UP000694724">
    <property type="component" value="Unplaced"/>
</dbReference>
<dbReference type="InterPro" id="IPR024675">
    <property type="entry name" value="eIF3g_N"/>
</dbReference>
<sequence>MPTGDFDSKPSWADQVEEEGEDDKCVTSELLKGIPLATGDTSPEPELLPGAPLPPPKEVINGNIKTVTEYKIDEDGKKFKIVRTFRIETRKASKAVARRKNWKKFGNSEFDPPGPNVATTTVSDDVSMTFITSKEDLNCQEEEDPMNKLKGQKIVSCRICKGDHWTTRCPYKDTLGPMQKELAEQLGLSTGEKEKLPGELEPVQATQNKTGKYVPPSLRDGASRRGESMQPNRRADDNATIRVTNLSEDTRETDLQELFRPFGSISRIYLAKDKTTGQSKAVNQLSQLLLLRPQPWDPSVTEGWGQGSPRVIKNLQLPSAVPFIHRCRSHCWGVGPSCPPSSPSLMWVYFLALSRVGAVAEVPATLASVLPGPTLDLSVEEYA</sequence>
<evidence type="ECO:0000313" key="9">
    <source>
        <dbReference type="Ensembl" id="ENSSSCP00025030601.1"/>
    </source>
</evidence>
<evidence type="ECO:0000256" key="3">
    <source>
        <dbReference type="ARBA" id="ARBA00022884"/>
    </source>
</evidence>
<dbReference type="GO" id="GO:0005852">
    <property type="term" value="C:eukaryotic translation initiation factor 3 complex"/>
    <property type="evidence" value="ECO:0007669"/>
    <property type="project" value="UniProtKB-UniRule"/>
</dbReference>
<dbReference type="AlphaFoldDB" id="A0A8D0SEP8"/>
<dbReference type="SUPFAM" id="SSF54928">
    <property type="entry name" value="RNA-binding domain, RBD"/>
    <property type="match status" value="1"/>
</dbReference>
<dbReference type="GO" id="GO:0003723">
    <property type="term" value="F:RNA binding"/>
    <property type="evidence" value="ECO:0007669"/>
    <property type="project" value="UniProtKB-UniRule"/>
</dbReference>
<gene>
    <name evidence="5 10" type="primary">EIF3G</name>
    <name evidence="5" type="synonym">EIF3S4</name>
</gene>
<evidence type="ECO:0000313" key="10">
    <source>
        <dbReference type="Ensembl" id="ENSSSCP00045049022.1"/>
    </source>
</evidence>
<feature type="compositionally biased region" description="Basic and acidic residues" evidence="7">
    <location>
        <begin position="221"/>
        <end position="233"/>
    </location>
</feature>
<dbReference type="GO" id="GO:0003743">
    <property type="term" value="F:translation initiation factor activity"/>
    <property type="evidence" value="ECO:0007669"/>
    <property type="project" value="UniProtKB-UniRule"/>
</dbReference>
<evidence type="ECO:0000256" key="4">
    <source>
        <dbReference type="ARBA" id="ARBA00022917"/>
    </source>
</evidence>
<evidence type="ECO:0000256" key="7">
    <source>
        <dbReference type="SAM" id="MobiDB-lite"/>
    </source>
</evidence>
<comment type="similarity">
    <text evidence="5">Belongs to the eIF-3 subunit G family.</text>
</comment>
<dbReference type="Ensembl" id="ENSSSCT00040003081.1">
    <property type="protein sequence ID" value="ENSSSCP00040000905.1"/>
    <property type="gene ID" value="ENSSSCG00040002523.1"/>
</dbReference>
<dbReference type="PROSITE" id="PS50102">
    <property type="entry name" value="RRM"/>
    <property type="match status" value="1"/>
</dbReference>
<dbReference type="Pfam" id="PF00076">
    <property type="entry name" value="RRM_1"/>
    <property type="match status" value="1"/>
</dbReference>
<dbReference type="InterPro" id="IPR017334">
    <property type="entry name" value="eIF3_g"/>
</dbReference>
<dbReference type="Proteomes" id="UP000694727">
    <property type="component" value="Unplaced"/>
</dbReference>
<dbReference type="Proteomes" id="UP000694720">
    <property type="component" value="Unplaced"/>
</dbReference>
<accession>A0A8D0SEP8</accession>
<dbReference type="Proteomes" id="UP000694725">
    <property type="component" value="Unplaced"/>
</dbReference>
<comment type="subcellular location">
    <subcellularLocation>
        <location evidence="5">Cytoplasm</location>
    </subcellularLocation>
    <subcellularLocation>
        <location evidence="5">Nucleus</location>
    </subcellularLocation>
    <subcellularLocation>
        <location evidence="5">Cytoplasm</location>
        <location evidence="5">Perinuclear region</location>
    </subcellularLocation>
    <text evidence="5">Colocalizes with AIFM1 in the nucleus and perinuclear region.</text>
</comment>
<dbReference type="Pfam" id="PF12353">
    <property type="entry name" value="eIF3g"/>
    <property type="match status" value="1"/>
</dbReference>
<dbReference type="InterPro" id="IPR035979">
    <property type="entry name" value="RBD_domain_sf"/>
</dbReference>
<dbReference type="Ensembl" id="ENSSSCT00035021078.1">
    <property type="protein sequence ID" value="ENSSSCP00035007611.1"/>
    <property type="gene ID" value="ENSSSCG00035016482.1"/>
</dbReference>
<reference evidence="9" key="1">
    <citation type="submission" date="2025-05" db="UniProtKB">
        <authorList>
            <consortium name="Ensembl"/>
        </authorList>
    </citation>
    <scope>IDENTIFICATION</scope>
</reference>
<keyword evidence="4 5" id="KW-0648">Protein biosynthesis</keyword>
<keyword evidence="1 5" id="KW-0963">Cytoplasm</keyword>
<dbReference type="Ensembl" id="ENSSSCT00045068835.1">
    <property type="protein sequence ID" value="ENSSSCP00045049022.1"/>
    <property type="gene ID" value="ENSSSCG00045039503.1"/>
</dbReference>
<evidence type="ECO:0000259" key="8">
    <source>
        <dbReference type="PROSITE" id="PS50102"/>
    </source>
</evidence>
<name>A0A8D0SEP8_PIG</name>